<dbReference type="Proteomes" id="UP000251088">
    <property type="component" value="Unassembled WGS sequence"/>
</dbReference>
<gene>
    <name evidence="1" type="ORF">NCTC9128_04238</name>
</gene>
<reference evidence="1 2" key="1">
    <citation type="submission" date="2018-06" db="EMBL/GenBank/DDBJ databases">
        <authorList>
            <consortium name="Pathogen Informatics"/>
            <person name="Doyle S."/>
        </authorList>
    </citation>
    <scope>NUCLEOTIDE SEQUENCE [LARGE SCALE GENOMIC DNA]</scope>
    <source>
        <strain evidence="1 2">NCTC9128</strain>
    </source>
</reference>
<accession>A0A2X3CI46</accession>
<name>A0A2X3CI46_KLEPN</name>
<dbReference type="EMBL" id="UAWN01000012">
    <property type="protein sequence ID" value="SQC16588.1"/>
    <property type="molecule type" value="Genomic_DNA"/>
</dbReference>
<dbReference type="AlphaFoldDB" id="A0A2X3CI46"/>
<sequence>MVRVNVGEVDRVDIVDLAAALPERAGNGGPQSINHCCCPHRSPAARRYFAVQEKALPQPSTSIFITLAKIFCRLIKLS</sequence>
<evidence type="ECO:0000313" key="2">
    <source>
        <dbReference type="Proteomes" id="UP000251088"/>
    </source>
</evidence>
<protein>
    <submittedName>
        <fullName evidence="1">Uncharacterized protein</fullName>
    </submittedName>
</protein>
<organism evidence="1 2">
    <name type="scientific">Klebsiella pneumoniae</name>
    <dbReference type="NCBI Taxonomy" id="573"/>
    <lineage>
        <taxon>Bacteria</taxon>
        <taxon>Pseudomonadati</taxon>
        <taxon>Pseudomonadota</taxon>
        <taxon>Gammaproteobacteria</taxon>
        <taxon>Enterobacterales</taxon>
        <taxon>Enterobacteriaceae</taxon>
        <taxon>Klebsiella/Raoultella group</taxon>
        <taxon>Klebsiella</taxon>
        <taxon>Klebsiella pneumoniae complex</taxon>
    </lineage>
</organism>
<proteinExistence type="predicted"/>
<evidence type="ECO:0000313" key="1">
    <source>
        <dbReference type="EMBL" id="SQC16588.1"/>
    </source>
</evidence>